<feature type="transmembrane region" description="Helical" evidence="2">
    <location>
        <begin position="275"/>
        <end position="295"/>
    </location>
</feature>
<keyword evidence="2" id="KW-1133">Transmembrane helix</keyword>
<keyword evidence="2" id="KW-0812">Transmembrane</keyword>
<evidence type="ECO:0000256" key="2">
    <source>
        <dbReference type="SAM" id="Phobius"/>
    </source>
</evidence>
<dbReference type="EMBL" id="BPQB01000012">
    <property type="protein sequence ID" value="GJE89290.1"/>
    <property type="molecule type" value="Genomic_DNA"/>
</dbReference>
<evidence type="ECO:0000313" key="3">
    <source>
        <dbReference type="EMBL" id="GJE89290.1"/>
    </source>
</evidence>
<sequence length="428" mass="45857">MLQREFQRLDSHPLLLATVVLWLELLANMSTTLLFIRGLGLLFISSFLTPVFGRLINVTVDDQGADPTTGTVINYEAMWAIGPCSSCGAKPDANNALDGTWHDTTYNPDIPAETLLRNATFNFTGSALYVFGMIDGGFGIDLIFYMDEEVVGRFVDPQTSEFTYKYNQVYFSAENLESKPHSFKLQNGEIGGPRSVVLFDYLIYTKDDEDSSSTTVPAVESVLSPAPSIDSTASQQHSPTPEMTSPNTSSSGPAPTPASAKSSHGTGLSGTSRTAVIAVAIVVPLIIIALLVLLYRARRSRYRPGARITDLCASPRMDPDSPGHFAHFADAETSQHPSHADAAPTNYAVSAFTPAFASSGQASPGISEKSRTHLYVASLGLSAHMSPSGSGVEDDGLSGSASGNLLSSYRLKYTCSQIKRMRAMVTGK</sequence>
<feature type="compositionally biased region" description="Polar residues" evidence="1">
    <location>
        <begin position="229"/>
        <end position="243"/>
    </location>
</feature>
<dbReference type="Gene3D" id="2.60.120.260">
    <property type="entry name" value="Galactose-binding domain-like"/>
    <property type="match status" value="1"/>
</dbReference>
<accession>A0A9P3LBK2</accession>
<dbReference type="AlphaFoldDB" id="A0A9P3LBK2"/>
<feature type="transmembrane region" description="Helical" evidence="2">
    <location>
        <begin position="12"/>
        <end position="29"/>
    </location>
</feature>
<gene>
    <name evidence="3" type="ORF">PsYK624_053870</name>
</gene>
<evidence type="ECO:0000313" key="4">
    <source>
        <dbReference type="Proteomes" id="UP000703269"/>
    </source>
</evidence>
<organism evidence="3 4">
    <name type="scientific">Phanerochaete sordida</name>
    <dbReference type="NCBI Taxonomy" id="48140"/>
    <lineage>
        <taxon>Eukaryota</taxon>
        <taxon>Fungi</taxon>
        <taxon>Dikarya</taxon>
        <taxon>Basidiomycota</taxon>
        <taxon>Agaricomycotina</taxon>
        <taxon>Agaricomycetes</taxon>
        <taxon>Polyporales</taxon>
        <taxon>Phanerochaetaceae</taxon>
        <taxon>Phanerochaete</taxon>
    </lineage>
</organism>
<proteinExistence type="predicted"/>
<feature type="region of interest" description="Disordered" evidence="1">
    <location>
        <begin position="225"/>
        <end position="268"/>
    </location>
</feature>
<dbReference type="Proteomes" id="UP000703269">
    <property type="component" value="Unassembled WGS sequence"/>
</dbReference>
<name>A0A9P3LBK2_9APHY</name>
<feature type="compositionally biased region" description="Low complexity" evidence="1">
    <location>
        <begin position="244"/>
        <end position="263"/>
    </location>
</feature>
<comment type="caution">
    <text evidence="3">The sequence shown here is derived from an EMBL/GenBank/DDBJ whole genome shotgun (WGS) entry which is preliminary data.</text>
</comment>
<evidence type="ECO:0000256" key="1">
    <source>
        <dbReference type="SAM" id="MobiDB-lite"/>
    </source>
</evidence>
<dbReference type="OrthoDB" id="3245657at2759"/>
<protein>
    <submittedName>
        <fullName evidence="3">Uncharacterized protein</fullName>
    </submittedName>
</protein>
<reference evidence="3 4" key="1">
    <citation type="submission" date="2021-08" db="EMBL/GenBank/DDBJ databases">
        <title>Draft Genome Sequence of Phanerochaete sordida strain YK-624.</title>
        <authorList>
            <person name="Mori T."/>
            <person name="Dohra H."/>
            <person name="Suzuki T."/>
            <person name="Kawagishi H."/>
            <person name="Hirai H."/>
        </authorList>
    </citation>
    <scope>NUCLEOTIDE SEQUENCE [LARGE SCALE GENOMIC DNA]</scope>
    <source>
        <strain evidence="3 4">YK-624</strain>
    </source>
</reference>
<keyword evidence="2" id="KW-0472">Membrane</keyword>
<keyword evidence="4" id="KW-1185">Reference proteome</keyword>